<feature type="non-terminal residue" evidence="2">
    <location>
        <position position="72"/>
    </location>
</feature>
<sequence>GPASYPASLSASQSVSSSRPGSSFSAACLSPPGPKDPALPHQDRSSPVRIALQTILVLVLWFQGCVIPTPVC</sequence>
<dbReference type="EMBL" id="HAEE01002905">
    <property type="protein sequence ID" value="SBR22925.1"/>
    <property type="molecule type" value="Transcribed_RNA"/>
</dbReference>
<feature type="compositionally biased region" description="Low complexity" evidence="1">
    <location>
        <begin position="1"/>
        <end position="27"/>
    </location>
</feature>
<evidence type="ECO:0000256" key="1">
    <source>
        <dbReference type="SAM" id="MobiDB-lite"/>
    </source>
</evidence>
<gene>
    <name evidence="2" type="primary">EAI_01559</name>
</gene>
<organism evidence="2">
    <name type="scientific">Nothobranchius kuhntae</name>
    <name type="common">Beira killifish</name>
    <dbReference type="NCBI Taxonomy" id="321403"/>
    <lineage>
        <taxon>Eukaryota</taxon>
        <taxon>Metazoa</taxon>
        <taxon>Chordata</taxon>
        <taxon>Craniata</taxon>
        <taxon>Vertebrata</taxon>
        <taxon>Euteleostomi</taxon>
        <taxon>Actinopterygii</taxon>
        <taxon>Neopterygii</taxon>
        <taxon>Teleostei</taxon>
        <taxon>Neoteleostei</taxon>
        <taxon>Acanthomorphata</taxon>
        <taxon>Ovalentaria</taxon>
        <taxon>Atherinomorphae</taxon>
        <taxon>Cyprinodontiformes</taxon>
        <taxon>Nothobranchiidae</taxon>
        <taxon>Nothobranchius</taxon>
    </lineage>
</organism>
<name>A0A1A8JS38_NOTKU</name>
<proteinExistence type="predicted"/>
<protein>
    <submittedName>
        <fullName evidence="2">Uncharacterized protein</fullName>
    </submittedName>
</protein>
<reference evidence="2" key="2">
    <citation type="submission" date="2016-06" db="EMBL/GenBank/DDBJ databases">
        <title>The genome of a short-lived fish provides insights into sex chromosome evolution and the genetic control of aging.</title>
        <authorList>
            <person name="Reichwald K."/>
            <person name="Felder M."/>
            <person name="Petzold A."/>
            <person name="Koch P."/>
            <person name="Groth M."/>
            <person name="Platzer M."/>
        </authorList>
    </citation>
    <scope>NUCLEOTIDE SEQUENCE</scope>
    <source>
        <tissue evidence="2">Brain</tissue>
    </source>
</reference>
<accession>A0A1A8JS38</accession>
<feature type="non-terminal residue" evidence="2">
    <location>
        <position position="1"/>
    </location>
</feature>
<feature type="region of interest" description="Disordered" evidence="1">
    <location>
        <begin position="1"/>
        <end position="44"/>
    </location>
</feature>
<reference evidence="2" key="1">
    <citation type="submission" date="2016-05" db="EMBL/GenBank/DDBJ databases">
        <authorList>
            <person name="Lavstsen T."/>
            <person name="Jespersen J.S."/>
        </authorList>
    </citation>
    <scope>NUCLEOTIDE SEQUENCE</scope>
    <source>
        <tissue evidence="2">Brain</tissue>
    </source>
</reference>
<dbReference type="AlphaFoldDB" id="A0A1A8JS38"/>
<evidence type="ECO:0000313" key="2">
    <source>
        <dbReference type="EMBL" id="SBR22925.1"/>
    </source>
</evidence>